<organism evidence="2">
    <name type="scientific">Streptantibioticus silvisoli</name>
    <dbReference type="NCBI Taxonomy" id="2705255"/>
    <lineage>
        <taxon>Bacteria</taxon>
        <taxon>Bacillati</taxon>
        <taxon>Actinomycetota</taxon>
        <taxon>Actinomycetes</taxon>
        <taxon>Kitasatosporales</taxon>
        <taxon>Streptomycetaceae</taxon>
        <taxon>Streptantibioticus</taxon>
    </lineage>
</organism>
<protein>
    <submittedName>
        <fullName evidence="2">Uncharacterized protein</fullName>
    </submittedName>
</protein>
<comment type="caution">
    <text evidence="2">The sequence shown here is derived from an EMBL/GenBank/DDBJ whole genome shotgun (WGS) entry which is preliminary data.</text>
</comment>
<gene>
    <name evidence="2" type="ORF">POF50_012175</name>
</gene>
<proteinExistence type="predicted"/>
<accession>A0AA90H8W9</accession>
<dbReference type="AlphaFoldDB" id="A0AA90H8W9"/>
<dbReference type="EMBL" id="JABXJJ020000013">
    <property type="protein sequence ID" value="MDI5970087.1"/>
    <property type="molecule type" value="Genomic_DNA"/>
</dbReference>
<feature type="region of interest" description="Disordered" evidence="1">
    <location>
        <begin position="60"/>
        <end position="89"/>
    </location>
</feature>
<evidence type="ECO:0000313" key="2">
    <source>
        <dbReference type="EMBL" id="MDI5970087.1"/>
    </source>
</evidence>
<evidence type="ECO:0000256" key="1">
    <source>
        <dbReference type="SAM" id="MobiDB-lite"/>
    </source>
</evidence>
<dbReference type="RefSeq" id="WP_271313585.1">
    <property type="nucleotide sequence ID" value="NZ_JABXJJ020000013.1"/>
</dbReference>
<sequence>MPDPRTLAAALAAAGPDLRLRSLGDGSVLQLCDEQGRPLLSVETPIDVRVPGGAVRLLGAGTTPDGPGGGPRPWAVTGVPAAEPLAARP</sequence>
<reference evidence="2" key="1">
    <citation type="submission" date="2023-05" db="EMBL/GenBank/DDBJ databases">
        <title>Streptantibioticus silvisoli sp. nov., acidotolerant actinomycetes 1 from pine litter.</title>
        <authorList>
            <person name="Swiecimska M."/>
            <person name="Golinska P."/>
            <person name="Sangal V."/>
            <person name="Wachnowicz B."/>
            <person name="Goodfellow M."/>
        </authorList>
    </citation>
    <scope>NUCLEOTIDE SEQUENCE</scope>
    <source>
        <strain evidence="2">SL13</strain>
    </source>
</reference>
<name>A0AA90H8W9_9ACTN</name>